<dbReference type="GO" id="GO:0005634">
    <property type="term" value="C:nucleus"/>
    <property type="evidence" value="ECO:0007669"/>
    <property type="project" value="UniProtKB-SubCell"/>
</dbReference>
<evidence type="ECO:0000313" key="4">
    <source>
        <dbReference type="EMBL" id="URE49384.1"/>
    </source>
</evidence>
<dbReference type="GO" id="GO:0006950">
    <property type="term" value="P:response to stress"/>
    <property type="evidence" value="ECO:0007669"/>
    <property type="project" value="UniProtKB-ARBA"/>
</dbReference>
<evidence type="ECO:0000256" key="2">
    <source>
        <dbReference type="ARBA" id="ARBA00023242"/>
    </source>
</evidence>
<dbReference type="Proteomes" id="UP001055439">
    <property type="component" value="Chromosome 9"/>
</dbReference>
<dbReference type="InterPro" id="IPR051992">
    <property type="entry name" value="OxStress_Response_Reg"/>
</dbReference>
<dbReference type="EMBL" id="CP097511">
    <property type="protein sequence ID" value="URE49384.1"/>
    <property type="molecule type" value="Genomic_DNA"/>
</dbReference>
<evidence type="ECO:0000313" key="5">
    <source>
        <dbReference type="Proteomes" id="UP001055439"/>
    </source>
</evidence>
<sequence length="228" mass="23051">MPIATGTRGGVGRPGLVHLTAARRSPRGMCGKAQAGDQDSGSSSSIGQDSDNVAGGSSSEGEESRETEVDGGSKGPLDTLEALEESLPMRGGLSGFYSGRSRSFQNLTDAEACSSAAEIGKPENAYTRKRRNQLAFRIMQDESHSSKRRAAAGGSTVATYSITSGGSASYDAAAIEEAGNTSTAATTEEEQDPAQFPPPGQPQEASGNTSAAAAAAAAAATDEEGDPA</sequence>
<keyword evidence="2" id="KW-0539">Nucleus</keyword>
<proteinExistence type="predicted"/>
<keyword evidence="5" id="KW-1185">Reference proteome</keyword>
<name>A0A9E7LFX8_9LILI</name>
<protein>
    <submittedName>
        <fullName evidence="4">Uncharacterized protein</fullName>
    </submittedName>
</protein>
<feature type="compositionally biased region" description="Polar residues" evidence="3">
    <location>
        <begin position="156"/>
        <end position="167"/>
    </location>
</feature>
<accession>A0A9E7LFX8</accession>
<comment type="subcellular location">
    <subcellularLocation>
        <location evidence="1">Nucleus</location>
    </subcellularLocation>
</comment>
<organism evidence="4 5">
    <name type="scientific">Musa troglodytarum</name>
    <name type="common">fe'i banana</name>
    <dbReference type="NCBI Taxonomy" id="320322"/>
    <lineage>
        <taxon>Eukaryota</taxon>
        <taxon>Viridiplantae</taxon>
        <taxon>Streptophyta</taxon>
        <taxon>Embryophyta</taxon>
        <taxon>Tracheophyta</taxon>
        <taxon>Spermatophyta</taxon>
        <taxon>Magnoliopsida</taxon>
        <taxon>Liliopsida</taxon>
        <taxon>Zingiberales</taxon>
        <taxon>Musaceae</taxon>
        <taxon>Musa</taxon>
    </lineage>
</organism>
<feature type="compositionally biased region" description="Low complexity" evidence="3">
    <location>
        <begin position="211"/>
        <end position="220"/>
    </location>
</feature>
<reference evidence="4" key="1">
    <citation type="submission" date="2022-05" db="EMBL/GenBank/DDBJ databases">
        <title>The Musa troglodytarum L. genome provides insights into the mechanism of non-climacteric behaviour and enrichment of carotenoids.</title>
        <authorList>
            <person name="Wang J."/>
        </authorList>
    </citation>
    <scope>NUCLEOTIDE SEQUENCE</scope>
    <source>
        <tissue evidence="4">Leaf</tissue>
    </source>
</reference>
<dbReference type="PANTHER" id="PTHR33172:SF37">
    <property type="entry name" value="PROTEIN OXIDATIVE STRESS 3 LIKE 1"/>
    <property type="match status" value="1"/>
</dbReference>
<feature type="region of interest" description="Disordered" evidence="3">
    <location>
        <begin position="1"/>
        <end position="228"/>
    </location>
</feature>
<gene>
    <name evidence="4" type="ORF">MUK42_12331</name>
</gene>
<feature type="compositionally biased region" description="Low complexity" evidence="3">
    <location>
        <begin position="33"/>
        <end position="59"/>
    </location>
</feature>
<dbReference type="OrthoDB" id="691484at2759"/>
<evidence type="ECO:0000256" key="1">
    <source>
        <dbReference type="ARBA" id="ARBA00004123"/>
    </source>
</evidence>
<dbReference type="AlphaFoldDB" id="A0A9E7LFX8"/>
<dbReference type="PANTHER" id="PTHR33172">
    <property type="entry name" value="OS08G0516900 PROTEIN"/>
    <property type="match status" value="1"/>
</dbReference>
<evidence type="ECO:0000256" key="3">
    <source>
        <dbReference type="SAM" id="MobiDB-lite"/>
    </source>
</evidence>